<protein>
    <submittedName>
        <fullName evidence="1">Uncharacterized protein</fullName>
    </submittedName>
</protein>
<proteinExistence type="predicted"/>
<reference evidence="1" key="1">
    <citation type="submission" date="2020-06" db="EMBL/GenBank/DDBJ databases">
        <authorList>
            <consortium name="Plant Systems Biology data submission"/>
        </authorList>
    </citation>
    <scope>NUCLEOTIDE SEQUENCE</scope>
    <source>
        <strain evidence="1">D6</strain>
    </source>
</reference>
<accession>A0A9N8EAD2</accession>
<gene>
    <name evidence="1" type="ORF">SEMRO_802_G204570.1</name>
</gene>
<keyword evidence="2" id="KW-1185">Reference proteome</keyword>
<evidence type="ECO:0000313" key="2">
    <source>
        <dbReference type="Proteomes" id="UP001153069"/>
    </source>
</evidence>
<sequence>MVPVANGFVPSIPADRSNHNRNMCVLLSMSLKPAAIPMMDSGKALARSGELLVDLTSAMDLYGGALSAVGAQIRNSGDCVAQAAASCRFKTGVELVCDELREGATCLTEATGKLRQAVEEAQVDQDQNLVRELTAAIVHLDGCATNLEAAGAAILQRKPLAEVGANLVKTGEGMKALSVNLEAFSPAKKEAIESGQRMAFAADRMITAGTELQGTTEKPKKGKSWLKG</sequence>
<dbReference type="OrthoDB" id="42395at2759"/>
<dbReference type="Proteomes" id="UP001153069">
    <property type="component" value="Unassembled WGS sequence"/>
</dbReference>
<organism evidence="1 2">
    <name type="scientific">Seminavis robusta</name>
    <dbReference type="NCBI Taxonomy" id="568900"/>
    <lineage>
        <taxon>Eukaryota</taxon>
        <taxon>Sar</taxon>
        <taxon>Stramenopiles</taxon>
        <taxon>Ochrophyta</taxon>
        <taxon>Bacillariophyta</taxon>
        <taxon>Bacillariophyceae</taxon>
        <taxon>Bacillariophycidae</taxon>
        <taxon>Naviculales</taxon>
        <taxon>Naviculaceae</taxon>
        <taxon>Seminavis</taxon>
    </lineage>
</organism>
<dbReference type="EMBL" id="CAICTM010000801">
    <property type="protein sequence ID" value="CAB9516714.1"/>
    <property type="molecule type" value="Genomic_DNA"/>
</dbReference>
<dbReference type="AlphaFoldDB" id="A0A9N8EAD2"/>
<evidence type="ECO:0000313" key="1">
    <source>
        <dbReference type="EMBL" id="CAB9516714.1"/>
    </source>
</evidence>
<name>A0A9N8EAD2_9STRA</name>
<comment type="caution">
    <text evidence="1">The sequence shown here is derived from an EMBL/GenBank/DDBJ whole genome shotgun (WGS) entry which is preliminary data.</text>
</comment>